<protein>
    <submittedName>
        <fullName evidence="1">Uncharacterized protein</fullName>
    </submittedName>
</protein>
<accession>A0A4R2LG02</accession>
<sequence length="337" mass="37910">MDYHFKGLGMAKKLAVRTGEIKFLPKGEKGTKGAQMRSREWAPGVSYLEGKDSERYYDIVLYNKRLYLCMRSHVSSSVTPQEDVANNGGNWALAQDWAFIATKLLLAERIKAEQIDTANLVARVLKTAFDGPRVEIAGSMMQFFGNVAANIRFGVNEAGYAVLEYYDNDGRKLYDLGPNGITQIPVSAEYWATARYKKLSTDSLPGTSDIERLFQRKEYKQVAYSDGTDYFKFYSKMVGPSYEYPDKHQKVFVSKNITANYIPNGWYVDTPSSDSPNAQELMQVMVGDTGRRLTSSDIPDLSPYNEAVYDYGTIYCRQIMQFAGGGVVDTVTAYWNG</sequence>
<evidence type="ECO:0000313" key="1">
    <source>
        <dbReference type="EMBL" id="TCO86220.1"/>
    </source>
</evidence>
<proteinExistence type="predicted"/>
<gene>
    <name evidence="1" type="ORF">EV202_14310</name>
</gene>
<reference evidence="1 2" key="1">
    <citation type="submission" date="2019-03" db="EMBL/GenBank/DDBJ databases">
        <title>Genomic Encyclopedia of Type Strains, Phase IV (KMG-IV): sequencing the most valuable type-strain genomes for metagenomic binning, comparative biology and taxonomic classification.</title>
        <authorList>
            <person name="Goeker M."/>
        </authorList>
    </citation>
    <scope>NUCLEOTIDE SEQUENCE [LARGE SCALE GENOMIC DNA]</scope>
    <source>
        <strain evidence="1 2">DSM 23917</strain>
    </source>
</reference>
<organism evidence="1 2">
    <name type="scientific">Prevotella heparinolytica</name>
    <dbReference type="NCBI Taxonomy" id="28113"/>
    <lineage>
        <taxon>Bacteria</taxon>
        <taxon>Pseudomonadati</taxon>
        <taxon>Bacteroidota</taxon>
        <taxon>Bacteroidia</taxon>
        <taxon>Bacteroidales</taxon>
        <taxon>Bacteroidaceae</taxon>
        <taxon>Bacteroides</taxon>
    </lineage>
</organism>
<name>A0A4R2LG02_9BACE</name>
<evidence type="ECO:0000313" key="2">
    <source>
        <dbReference type="Proteomes" id="UP000295600"/>
    </source>
</evidence>
<comment type="caution">
    <text evidence="1">The sequence shown here is derived from an EMBL/GenBank/DDBJ whole genome shotgun (WGS) entry which is preliminary data.</text>
</comment>
<dbReference type="AlphaFoldDB" id="A0A4R2LG02"/>
<dbReference type="EMBL" id="SLXB01000043">
    <property type="protein sequence ID" value="TCO86220.1"/>
    <property type="molecule type" value="Genomic_DNA"/>
</dbReference>
<dbReference type="Proteomes" id="UP000295600">
    <property type="component" value="Unassembled WGS sequence"/>
</dbReference>